<evidence type="ECO:0000313" key="2">
    <source>
        <dbReference type="Proteomes" id="UP000265520"/>
    </source>
</evidence>
<sequence length="33" mass="3563">PCALINLGCYKVSNNVACKEITAQQVEQWPGKG</sequence>
<dbReference type="AlphaFoldDB" id="A0A392V6B1"/>
<organism evidence="1 2">
    <name type="scientific">Trifolium medium</name>
    <dbReference type="NCBI Taxonomy" id="97028"/>
    <lineage>
        <taxon>Eukaryota</taxon>
        <taxon>Viridiplantae</taxon>
        <taxon>Streptophyta</taxon>
        <taxon>Embryophyta</taxon>
        <taxon>Tracheophyta</taxon>
        <taxon>Spermatophyta</taxon>
        <taxon>Magnoliopsida</taxon>
        <taxon>eudicotyledons</taxon>
        <taxon>Gunneridae</taxon>
        <taxon>Pentapetalae</taxon>
        <taxon>rosids</taxon>
        <taxon>fabids</taxon>
        <taxon>Fabales</taxon>
        <taxon>Fabaceae</taxon>
        <taxon>Papilionoideae</taxon>
        <taxon>50 kb inversion clade</taxon>
        <taxon>NPAAA clade</taxon>
        <taxon>Hologalegina</taxon>
        <taxon>IRL clade</taxon>
        <taxon>Trifolieae</taxon>
        <taxon>Trifolium</taxon>
    </lineage>
</organism>
<accession>A0A392V6B1</accession>
<evidence type="ECO:0000313" key="1">
    <source>
        <dbReference type="EMBL" id="MCI83757.1"/>
    </source>
</evidence>
<dbReference type="EMBL" id="LXQA011074810">
    <property type="protein sequence ID" value="MCI83757.1"/>
    <property type="molecule type" value="Genomic_DNA"/>
</dbReference>
<reference evidence="1 2" key="1">
    <citation type="journal article" date="2018" name="Front. Plant Sci.">
        <title>Red Clover (Trifolium pratense) and Zigzag Clover (T. medium) - A Picture of Genomic Similarities and Differences.</title>
        <authorList>
            <person name="Dluhosova J."/>
            <person name="Istvanek J."/>
            <person name="Nedelnik J."/>
            <person name="Repkova J."/>
        </authorList>
    </citation>
    <scope>NUCLEOTIDE SEQUENCE [LARGE SCALE GENOMIC DNA]</scope>
    <source>
        <strain evidence="2">cv. 10/8</strain>
        <tissue evidence="1">Leaf</tissue>
    </source>
</reference>
<name>A0A392V6B1_9FABA</name>
<protein>
    <submittedName>
        <fullName evidence="1">Uncharacterized protein</fullName>
    </submittedName>
</protein>
<comment type="caution">
    <text evidence="1">The sequence shown here is derived from an EMBL/GenBank/DDBJ whole genome shotgun (WGS) entry which is preliminary data.</text>
</comment>
<proteinExistence type="predicted"/>
<dbReference type="Proteomes" id="UP000265520">
    <property type="component" value="Unassembled WGS sequence"/>
</dbReference>
<feature type="non-terminal residue" evidence="1">
    <location>
        <position position="1"/>
    </location>
</feature>
<keyword evidence="2" id="KW-1185">Reference proteome</keyword>